<reference evidence="1" key="1">
    <citation type="submission" date="2020-05" db="EMBL/GenBank/DDBJ databases">
        <authorList>
            <person name="Chiriac C."/>
            <person name="Salcher M."/>
            <person name="Ghai R."/>
            <person name="Kavagutti S V."/>
        </authorList>
    </citation>
    <scope>NUCLEOTIDE SEQUENCE</scope>
</reference>
<organism evidence="1">
    <name type="scientific">freshwater metagenome</name>
    <dbReference type="NCBI Taxonomy" id="449393"/>
    <lineage>
        <taxon>unclassified sequences</taxon>
        <taxon>metagenomes</taxon>
        <taxon>ecological metagenomes</taxon>
    </lineage>
</organism>
<proteinExistence type="predicted"/>
<protein>
    <submittedName>
        <fullName evidence="1">Unannotated protein</fullName>
    </submittedName>
</protein>
<dbReference type="AlphaFoldDB" id="A0A6J7CHA5"/>
<evidence type="ECO:0000313" key="1">
    <source>
        <dbReference type="EMBL" id="CAB4857657.1"/>
    </source>
</evidence>
<accession>A0A6J7CHA5</accession>
<gene>
    <name evidence="1" type="ORF">UFOPK3317_00239</name>
</gene>
<name>A0A6J7CHA5_9ZZZZ</name>
<dbReference type="EMBL" id="CAFBLK010000026">
    <property type="protein sequence ID" value="CAB4857657.1"/>
    <property type="molecule type" value="Genomic_DNA"/>
</dbReference>
<sequence length="115" mass="11566">MRKGSILNPKQSLKRKISSIALGGLLLVTARASPTRAAASTLPATAALPAAAIPPSTTVSTASPAVAAAFALATPALTTCTLTICTLTVIAIYHGGVPLYPAHQAAYDMRARPSG</sequence>